<organism evidence="1 2">
    <name type="scientific">Halosaccharopolyspora lacisalsi</name>
    <dbReference type="NCBI Taxonomy" id="1000566"/>
    <lineage>
        <taxon>Bacteria</taxon>
        <taxon>Bacillati</taxon>
        <taxon>Actinomycetota</taxon>
        <taxon>Actinomycetes</taxon>
        <taxon>Pseudonocardiales</taxon>
        <taxon>Pseudonocardiaceae</taxon>
        <taxon>Halosaccharopolyspora</taxon>
    </lineage>
</organism>
<protein>
    <submittedName>
        <fullName evidence="1">Uncharacterized protein</fullName>
    </submittedName>
</protein>
<dbReference type="RefSeq" id="WP_182545232.1">
    <property type="nucleotide sequence ID" value="NZ_JACGWZ010000004.1"/>
</dbReference>
<dbReference type="AlphaFoldDB" id="A0A839E3P4"/>
<evidence type="ECO:0000313" key="1">
    <source>
        <dbReference type="EMBL" id="MBA8826001.1"/>
    </source>
</evidence>
<dbReference type="Proteomes" id="UP000569329">
    <property type="component" value="Unassembled WGS sequence"/>
</dbReference>
<evidence type="ECO:0000313" key="2">
    <source>
        <dbReference type="Proteomes" id="UP000569329"/>
    </source>
</evidence>
<reference evidence="1 2" key="1">
    <citation type="submission" date="2020-07" db="EMBL/GenBank/DDBJ databases">
        <title>Sequencing the genomes of 1000 actinobacteria strains.</title>
        <authorList>
            <person name="Klenk H.-P."/>
        </authorList>
    </citation>
    <scope>NUCLEOTIDE SEQUENCE [LARGE SCALE GENOMIC DNA]</scope>
    <source>
        <strain evidence="1 2">DSM 45975</strain>
    </source>
</reference>
<dbReference type="EMBL" id="JACGWZ010000004">
    <property type="protein sequence ID" value="MBA8826001.1"/>
    <property type="molecule type" value="Genomic_DNA"/>
</dbReference>
<comment type="caution">
    <text evidence="1">The sequence shown here is derived from an EMBL/GenBank/DDBJ whole genome shotgun (WGS) entry which is preliminary data.</text>
</comment>
<name>A0A839E3P4_9PSEU</name>
<accession>A0A839E3P4</accession>
<proteinExistence type="predicted"/>
<sequence length="110" mass="11960">MADRTVTDSRPLRETVEHLLVRLLTSTGDHRPDTSPSPPAQLRAVLVAAEDHGCDRNDRARAAAITALERWTVADLSGARSSLIRAHWLLTDTARANAAGGRHRPVRAVP</sequence>
<keyword evidence="2" id="KW-1185">Reference proteome</keyword>
<gene>
    <name evidence="1" type="ORF">FHX42_003367</name>
</gene>